<dbReference type="InterPro" id="IPR003591">
    <property type="entry name" value="Leu-rich_rpt_typical-subtyp"/>
</dbReference>
<feature type="domain" description="Disease resistance R13L4/SHOC-2-like LRR" evidence="14">
    <location>
        <begin position="119"/>
        <end position="226"/>
    </location>
</feature>
<evidence type="ECO:0000256" key="7">
    <source>
        <dbReference type="ARBA" id="ARBA00022737"/>
    </source>
</evidence>
<dbReference type="InterPro" id="IPR032675">
    <property type="entry name" value="LRR_dom_sf"/>
</dbReference>
<reference evidence="15" key="1">
    <citation type="submission" date="2018-08" db="EMBL/GenBank/DDBJ databases">
        <authorList>
            <person name="Rossello M."/>
        </authorList>
    </citation>
    <scope>NUCLEOTIDE SEQUENCE [LARGE SCALE GENOMIC DNA]</scope>
    <source>
        <strain evidence="15">cv. Chinese Spring</strain>
    </source>
</reference>
<dbReference type="SUPFAM" id="SSF52058">
    <property type="entry name" value="L domain-like"/>
    <property type="match status" value="2"/>
</dbReference>
<evidence type="ECO:0000256" key="9">
    <source>
        <dbReference type="ARBA" id="ARBA00023136"/>
    </source>
</evidence>
<dbReference type="STRING" id="4565.A0A3B6FGZ9"/>
<proteinExistence type="inferred from homology"/>
<evidence type="ECO:0000256" key="8">
    <source>
        <dbReference type="ARBA" id="ARBA00022989"/>
    </source>
</evidence>
<evidence type="ECO:0000256" key="11">
    <source>
        <dbReference type="ARBA" id="ARBA00023180"/>
    </source>
</evidence>
<accession>A0A3B6FGZ9</accession>
<evidence type="ECO:0000256" key="6">
    <source>
        <dbReference type="ARBA" id="ARBA00022729"/>
    </source>
</evidence>
<dbReference type="InterPro" id="IPR001611">
    <property type="entry name" value="Leu-rich_rpt"/>
</dbReference>
<dbReference type="InterPro" id="IPR055414">
    <property type="entry name" value="LRR_R13L4/SHOC2-like"/>
</dbReference>
<keyword evidence="8 12" id="KW-1133">Transmembrane helix</keyword>
<evidence type="ECO:0000256" key="10">
    <source>
        <dbReference type="ARBA" id="ARBA00023170"/>
    </source>
</evidence>
<keyword evidence="5 12" id="KW-0812">Transmembrane</keyword>
<dbReference type="Pfam" id="PF08263">
    <property type="entry name" value="LRRNT_2"/>
    <property type="match status" value="1"/>
</dbReference>
<keyword evidence="16" id="KW-1185">Reference proteome</keyword>
<evidence type="ECO:0000259" key="13">
    <source>
        <dbReference type="Pfam" id="PF08263"/>
    </source>
</evidence>
<dbReference type="GO" id="GO:0005886">
    <property type="term" value="C:plasma membrane"/>
    <property type="evidence" value="ECO:0007669"/>
    <property type="project" value="UniProtKB-SubCell"/>
</dbReference>
<dbReference type="EnsemblPlants" id="TraesCS3B02G072100.1">
    <property type="protein sequence ID" value="TraesCS3B02G072100.1"/>
    <property type="gene ID" value="TraesCS3B02G072100"/>
</dbReference>
<reference evidence="15" key="2">
    <citation type="submission" date="2018-10" db="UniProtKB">
        <authorList>
            <consortium name="EnsemblPlants"/>
        </authorList>
    </citation>
    <scope>IDENTIFICATION</scope>
</reference>
<dbReference type="Gramene" id="TraesCS3B02G072100.1">
    <property type="protein sequence ID" value="TraesCS3B02G072100.1"/>
    <property type="gene ID" value="TraesCS3B02G072100"/>
</dbReference>
<keyword evidence="3" id="KW-1003">Cell membrane</keyword>
<keyword evidence="7" id="KW-0677">Repeat</keyword>
<protein>
    <submittedName>
        <fullName evidence="15">Uncharacterized protein</fullName>
    </submittedName>
</protein>
<evidence type="ECO:0000313" key="15">
    <source>
        <dbReference type="EnsemblPlants" id="TraesCS3B02G072100.1"/>
    </source>
</evidence>
<dbReference type="SMART" id="SM00369">
    <property type="entry name" value="LRR_TYP"/>
    <property type="match status" value="7"/>
</dbReference>
<dbReference type="Pfam" id="PF23598">
    <property type="entry name" value="LRR_14"/>
    <property type="match status" value="1"/>
</dbReference>
<dbReference type="OMA" id="HIISEFG"/>
<dbReference type="FunFam" id="3.80.10.10:FF:000400">
    <property type="entry name" value="Nuclear pore complex protein NUP107"/>
    <property type="match status" value="1"/>
</dbReference>
<name>A0A3B6FGZ9_WHEAT</name>
<evidence type="ECO:0000256" key="4">
    <source>
        <dbReference type="ARBA" id="ARBA00022614"/>
    </source>
</evidence>
<dbReference type="InterPro" id="IPR013210">
    <property type="entry name" value="LRR_N_plant-typ"/>
</dbReference>
<comment type="subcellular location">
    <subcellularLocation>
        <location evidence="1">Cell membrane</location>
        <topology evidence="1">Single-pass type I membrane protein</topology>
    </subcellularLocation>
</comment>
<dbReference type="GO" id="GO:0009653">
    <property type="term" value="P:anatomical structure morphogenesis"/>
    <property type="evidence" value="ECO:0007669"/>
    <property type="project" value="UniProtKB-ARBA"/>
</dbReference>
<keyword evidence="10" id="KW-0675">Receptor</keyword>
<evidence type="ECO:0000313" key="16">
    <source>
        <dbReference type="Proteomes" id="UP000019116"/>
    </source>
</evidence>
<dbReference type="Proteomes" id="UP000019116">
    <property type="component" value="Chromosome 3B"/>
</dbReference>
<keyword evidence="9 12" id="KW-0472">Membrane</keyword>
<feature type="transmembrane region" description="Helical" evidence="12">
    <location>
        <begin position="715"/>
        <end position="739"/>
    </location>
</feature>
<dbReference type="GO" id="GO:0099402">
    <property type="term" value="P:plant organ development"/>
    <property type="evidence" value="ECO:0007669"/>
    <property type="project" value="UniProtKB-ARBA"/>
</dbReference>
<dbReference type="PANTHER" id="PTHR48052:SF5">
    <property type="entry name" value="MDIS1-INTERACTING RECEPTOR LIKE KINASE 2-LIKE"/>
    <property type="match status" value="1"/>
</dbReference>
<sequence length="775" mass="85131">MVIWNFLFSCVPFGSTTHTEATMKLHPLGLFLLSCTWLLLCAAAPVTVRAGIRREAEALVNWKASLVSADDSLGSWSLANSTSLCKWTHITCNSAGHMTELLLMQTSLNGTLDRFDFSAFPHLKSLTLFSNGLYGTIPAGIGNLTSLAQLYIFNNTSLRGAIPHSIGQLKHLSELYLSLLGLDSNLPEEIGNLTTLEELHLHSVTLTGSIPRTIGKLVKLRELSMQKNNLTGSIPLEIGNITQLNNLQLWYNYLQGQLPGTISNLASLQELVLTGNQLGGHIISEFGNSSLLDTVDIERNNFSGLFPSSICIGGRLRIVSARSNGFTGIHHHTFRNCTSVRYVDFTANNIVADIKDCVGEHPWQLSMMSLGQNHLYGRLLTDGGKVFICNSTYLTFLDLSNNLLDGGLPKCLWDMPSLGYMDLSSNSFSGVVPSWKTCEDNLICLRLANNHLKGTFPLGLRKCKNLISLDLGGNNFSGRIPSWISKSLPNLIVLRLSSNMFGGIIPHQILKFQQLHVLDLSKNNLSGPIPDNFTNFTGMVHNAEDIVSDNNLRFEIISGQTQIVWKGADHGFPILMVGIVGIDLSGNSLSQEIPKGLTTLLGLRYLNLSGNHLLGCIPEDIGNLVLLESLDLSLNRLSGEIPPSFAGLKSITALNLSSNNLSGLIPMSDQLRTLPDPSIYSNNPGLCGFPLEGCVDSPTSTQSGMSQAEDNREALWLYCFVAAGFIFGFWLYCGMFWFYSETWRCAFYQYVDNMQGKVTKKMYSCMSYFQAKVHG</sequence>
<keyword evidence="4" id="KW-0433">Leucine-rich repeat</keyword>
<evidence type="ECO:0000259" key="14">
    <source>
        <dbReference type="Pfam" id="PF23598"/>
    </source>
</evidence>
<dbReference type="Pfam" id="PF00560">
    <property type="entry name" value="LRR_1"/>
    <property type="match status" value="7"/>
</dbReference>
<organism evidence="15">
    <name type="scientific">Triticum aestivum</name>
    <name type="common">Wheat</name>
    <dbReference type="NCBI Taxonomy" id="4565"/>
    <lineage>
        <taxon>Eukaryota</taxon>
        <taxon>Viridiplantae</taxon>
        <taxon>Streptophyta</taxon>
        <taxon>Embryophyta</taxon>
        <taxon>Tracheophyta</taxon>
        <taxon>Spermatophyta</taxon>
        <taxon>Magnoliopsida</taxon>
        <taxon>Liliopsida</taxon>
        <taxon>Poales</taxon>
        <taxon>Poaceae</taxon>
        <taxon>BOP clade</taxon>
        <taxon>Pooideae</taxon>
        <taxon>Triticodae</taxon>
        <taxon>Triticeae</taxon>
        <taxon>Triticinae</taxon>
        <taxon>Triticum</taxon>
    </lineage>
</organism>
<dbReference type="FunFam" id="3.80.10.10:FF:000413">
    <property type="entry name" value="Inactive leucine-rich repeat receptor-like protein kinase"/>
    <property type="match status" value="1"/>
</dbReference>
<evidence type="ECO:0000256" key="5">
    <source>
        <dbReference type="ARBA" id="ARBA00022692"/>
    </source>
</evidence>
<evidence type="ECO:0000256" key="3">
    <source>
        <dbReference type="ARBA" id="ARBA00022475"/>
    </source>
</evidence>
<comment type="similarity">
    <text evidence="2">Belongs to the RLP family.</text>
</comment>
<keyword evidence="6" id="KW-0732">Signal</keyword>
<evidence type="ECO:0000256" key="12">
    <source>
        <dbReference type="SAM" id="Phobius"/>
    </source>
</evidence>
<dbReference type="Gramene" id="TraesCS3B03G0165600.1">
    <property type="protein sequence ID" value="TraesCS3B03G0165600.1.CDS"/>
    <property type="gene ID" value="TraesCS3B03G0165600"/>
</dbReference>
<feature type="domain" description="Leucine-rich repeat-containing N-terminal plant-type" evidence="13">
    <location>
        <begin position="55"/>
        <end position="93"/>
    </location>
</feature>
<evidence type="ECO:0000256" key="1">
    <source>
        <dbReference type="ARBA" id="ARBA00004251"/>
    </source>
</evidence>
<dbReference type="PANTHER" id="PTHR48052">
    <property type="entry name" value="UNNAMED PRODUCT"/>
    <property type="match status" value="1"/>
</dbReference>
<dbReference type="SMR" id="A0A3B6FGZ9"/>
<dbReference type="AlphaFoldDB" id="A0A3B6FGZ9"/>
<keyword evidence="11" id="KW-0325">Glycoprotein</keyword>
<dbReference type="OrthoDB" id="672675at2759"/>
<dbReference type="Gene3D" id="3.80.10.10">
    <property type="entry name" value="Ribonuclease Inhibitor"/>
    <property type="match status" value="3"/>
</dbReference>
<evidence type="ECO:0000256" key="2">
    <source>
        <dbReference type="ARBA" id="ARBA00009592"/>
    </source>
</evidence>
<dbReference type="PaxDb" id="4565-Traes_3B_3B860A582.3"/>
<dbReference type="FunFam" id="3.80.10.10:FF:000095">
    <property type="entry name" value="LRR receptor-like serine/threonine-protein kinase GSO1"/>
    <property type="match status" value="1"/>
</dbReference>